<protein>
    <submittedName>
        <fullName evidence="3">SRPBCC domain-containing protein</fullName>
    </submittedName>
</protein>
<dbReference type="RefSeq" id="WP_375734158.1">
    <property type="nucleotide sequence ID" value="NZ_JBCGDC010000026.1"/>
</dbReference>
<name>A0ABV5CP79_9ACTN</name>
<comment type="caution">
    <text evidence="3">The sequence shown here is derived from an EMBL/GenBank/DDBJ whole genome shotgun (WGS) entry which is preliminary data.</text>
</comment>
<sequence>MDRIQREISINATVQRVWELITQAEHIQVWFAFDGAQVDLRPGGTLVHTWKEHGSFRGVIERIDPPTVFSYRYSSVPDEEPRPGYQTLVTFNLAAEGDGTRLTVVESGFDELAMDTEQRRMHIQGTADGWSGGLSALQEHAATGSSRDDVPTTN</sequence>
<accession>A0ABV5CP79</accession>
<dbReference type="EMBL" id="JBCGDC010000026">
    <property type="protein sequence ID" value="MFB6393808.1"/>
    <property type="molecule type" value="Genomic_DNA"/>
</dbReference>
<dbReference type="Proteomes" id="UP001582793">
    <property type="component" value="Unassembled WGS sequence"/>
</dbReference>
<proteinExistence type="inferred from homology"/>
<dbReference type="Gene3D" id="3.30.530.20">
    <property type="match status" value="1"/>
</dbReference>
<comment type="similarity">
    <text evidence="1">Belongs to the AHA1 family.</text>
</comment>
<reference evidence="3 4" key="1">
    <citation type="submission" date="2024-04" db="EMBL/GenBank/DDBJ databases">
        <title>Polymorphospora sp. isolated from Baiyangdian Lake in Xiong'an New Area.</title>
        <authorList>
            <person name="Zhang X."/>
            <person name="Liu J."/>
        </authorList>
    </citation>
    <scope>NUCLEOTIDE SEQUENCE [LARGE SCALE GENOMIC DNA]</scope>
    <source>
        <strain evidence="3 4">2-325</strain>
    </source>
</reference>
<evidence type="ECO:0000313" key="3">
    <source>
        <dbReference type="EMBL" id="MFB6393808.1"/>
    </source>
</evidence>
<evidence type="ECO:0000313" key="4">
    <source>
        <dbReference type="Proteomes" id="UP001582793"/>
    </source>
</evidence>
<keyword evidence="4" id="KW-1185">Reference proteome</keyword>
<feature type="domain" description="Activator of Hsp90 ATPase homologue 1/2-like C-terminal" evidence="2">
    <location>
        <begin position="11"/>
        <end position="139"/>
    </location>
</feature>
<dbReference type="SUPFAM" id="SSF55961">
    <property type="entry name" value="Bet v1-like"/>
    <property type="match status" value="1"/>
</dbReference>
<dbReference type="InterPro" id="IPR023393">
    <property type="entry name" value="START-like_dom_sf"/>
</dbReference>
<evidence type="ECO:0000256" key="1">
    <source>
        <dbReference type="ARBA" id="ARBA00006817"/>
    </source>
</evidence>
<dbReference type="Pfam" id="PF08327">
    <property type="entry name" value="AHSA1"/>
    <property type="match status" value="1"/>
</dbReference>
<evidence type="ECO:0000259" key="2">
    <source>
        <dbReference type="Pfam" id="PF08327"/>
    </source>
</evidence>
<dbReference type="InterPro" id="IPR013538">
    <property type="entry name" value="ASHA1/2-like_C"/>
</dbReference>
<gene>
    <name evidence="3" type="ORF">AAFH96_11940</name>
</gene>
<organism evidence="3 4">
    <name type="scientific">Polymorphospora lycopeni</name>
    <dbReference type="NCBI Taxonomy" id="3140240"/>
    <lineage>
        <taxon>Bacteria</taxon>
        <taxon>Bacillati</taxon>
        <taxon>Actinomycetota</taxon>
        <taxon>Actinomycetes</taxon>
        <taxon>Micromonosporales</taxon>
        <taxon>Micromonosporaceae</taxon>
        <taxon>Polymorphospora</taxon>
    </lineage>
</organism>